<feature type="chain" id="PRO_5023106712" description="Effector family protein Eff1" evidence="2">
    <location>
        <begin position="20"/>
        <end position="257"/>
    </location>
</feature>
<proteinExistence type="predicted"/>
<accession>A0A5C3EFR4</accession>
<feature type="signal peptide" evidence="2">
    <location>
        <begin position="1"/>
        <end position="19"/>
    </location>
</feature>
<evidence type="ECO:0000256" key="2">
    <source>
        <dbReference type="SAM" id="SignalP"/>
    </source>
</evidence>
<dbReference type="PROSITE" id="PS51257">
    <property type="entry name" value="PROKAR_LIPOPROTEIN"/>
    <property type="match status" value="1"/>
</dbReference>
<keyword evidence="2" id="KW-0732">Signal</keyword>
<evidence type="ECO:0000313" key="3">
    <source>
        <dbReference type="EMBL" id="SPO29272.1"/>
    </source>
</evidence>
<feature type="compositionally biased region" description="Polar residues" evidence="1">
    <location>
        <begin position="21"/>
        <end position="32"/>
    </location>
</feature>
<reference evidence="3 4" key="1">
    <citation type="submission" date="2018-03" db="EMBL/GenBank/DDBJ databases">
        <authorList>
            <person name="Guldener U."/>
        </authorList>
    </citation>
    <scope>NUCLEOTIDE SEQUENCE [LARGE SCALE GENOMIC DNA]</scope>
    <source>
        <strain evidence="3 4">NBRC100155</strain>
    </source>
</reference>
<sequence>MKTLLLIAAQMIIACYASGTTTSPDTSHSADTTPRADVKLDSGSSSSTGRSLRADARPFRPQPRVVYFQPGYFVPSTPALRPASRMGPSSAGIPPYSVPLPAYTPLESRANRLTELKDSFHARLRSIVLREDWDVSHIDTSSDHSAMHMDQLRKQLERNKFRPVLPLDLPQTHPNTNPKTYAYLVEATPDMIQRLGIFRRREPRWAILEVHPGPLPRVNFLGYLQTNNLDIESMLVRLHADMGRRTLALDYVLRGLP</sequence>
<feature type="compositionally biased region" description="Low complexity" evidence="1">
    <location>
        <begin position="42"/>
        <end position="51"/>
    </location>
</feature>
<evidence type="ECO:0000256" key="1">
    <source>
        <dbReference type="SAM" id="MobiDB-lite"/>
    </source>
</evidence>
<evidence type="ECO:0008006" key="5">
    <source>
        <dbReference type="Google" id="ProtNLM"/>
    </source>
</evidence>
<organism evidence="3 4">
    <name type="scientific">Ustilago trichophora</name>
    <dbReference type="NCBI Taxonomy" id="86804"/>
    <lineage>
        <taxon>Eukaryota</taxon>
        <taxon>Fungi</taxon>
        <taxon>Dikarya</taxon>
        <taxon>Basidiomycota</taxon>
        <taxon>Ustilaginomycotina</taxon>
        <taxon>Ustilaginomycetes</taxon>
        <taxon>Ustilaginales</taxon>
        <taxon>Ustilaginaceae</taxon>
        <taxon>Ustilago</taxon>
    </lineage>
</organism>
<dbReference type="Proteomes" id="UP000324022">
    <property type="component" value="Unassembled WGS sequence"/>
</dbReference>
<feature type="region of interest" description="Disordered" evidence="1">
    <location>
        <begin position="21"/>
        <end position="56"/>
    </location>
</feature>
<protein>
    <recommendedName>
        <fullName evidence="5">Effector family protein Eff1</fullName>
    </recommendedName>
</protein>
<name>A0A5C3EFR4_9BASI</name>
<evidence type="ECO:0000313" key="4">
    <source>
        <dbReference type="Proteomes" id="UP000324022"/>
    </source>
</evidence>
<dbReference type="AlphaFoldDB" id="A0A5C3EFR4"/>
<keyword evidence="4" id="KW-1185">Reference proteome</keyword>
<gene>
    <name evidence="3" type="ORF">UTRI_06221</name>
</gene>
<dbReference type="EMBL" id="OOIN01000027">
    <property type="protein sequence ID" value="SPO29272.1"/>
    <property type="molecule type" value="Genomic_DNA"/>
</dbReference>